<dbReference type="GO" id="GO:0034040">
    <property type="term" value="F:ATPase-coupled lipid transmembrane transporter activity"/>
    <property type="evidence" value="ECO:0007669"/>
    <property type="project" value="TreeGrafter"/>
</dbReference>
<dbReference type="InterPro" id="IPR011527">
    <property type="entry name" value="ABC1_TM_dom"/>
</dbReference>
<evidence type="ECO:0000256" key="4">
    <source>
        <dbReference type="ARBA" id="ARBA00022692"/>
    </source>
</evidence>
<evidence type="ECO:0000259" key="10">
    <source>
        <dbReference type="PROSITE" id="PS50893"/>
    </source>
</evidence>
<keyword evidence="13" id="KW-1185">Reference proteome</keyword>
<dbReference type="SUPFAM" id="SSF90123">
    <property type="entry name" value="ABC transporter transmembrane region"/>
    <property type="match status" value="1"/>
</dbReference>
<comment type="similarity">
    <text evidence="2">Belongs to the ABC transporter superfamily.</text>
</comment>
<sequence length="595" mass="65217">MSDSNDTKRGDALRAVLRFTFANWREHRLLAFAIGGAICLATLVDILVPIFAGRIIDALAPSGAGLGAAWDALGAMAALGLLFVVCRHVAFIAISVFTLRIMRRVGARAFARVQHFSADWHANAFSGSTVRQITRGMWALDLMHDTLLVALLPSVFVLLGTVALFAWRWPAMGLVLGLGAIAYLLLTVLLTVRWVAVAARESNRQDTRVGGVLADALSCNAVVKAFGAEDREEARLDEALGTWKARTWTTWRRGSWSGTLQTALLWAIRFAITAVALLLWSRGQASPGDVVYVLTTYFVIHGYLRDIGFHVMNLQRSANDMEELVALDAEMPAIRDAPDARPLAVTRGEIRFEAVTFRYGNHRTPLYEGLSVVIAGGQSVGLVGHSGSGKTTFVKLLQRLYEVTEGGILIDGQDVRGVTQRSLRRQVAIVPQESILFHRSLAENIAYGRPGAGREEIERAARLASADRFIERLPQGYETLVGERGVKLSGGERQRVALARAFLADAPILILDEATSSLDSESEAAIQEATERLMKGRTSLVIAHRLSTVRALDRILVFDRGRIVEDGDHQSLLRQPNGHYRRLSERQSVSIIAAE</sequence>
<dbReference type="Gene3D" id="3.40.50.300">
    <property type="entry name" value="P-loop containing nucleotide triphosphate hydrolases"/>
    <property type="match status" value="1"/>
</dbReference>
<protein>
    <submittedName>
        <fullName evidence="12">Multidrug ABC transporter ATP-binding protein</fullName>
    </submittedName>
</protein>
<evidence type="ECO:0000256" key="3">
    <source>
        <dbReference type="ARBA" id="ARBA00022448"/>
    </source>
</evidence>
<evidence type="ECO:0000256" key="7">
    <source>
        <dbReference type="ARBA" id="ARBA00022989"/>
    </source>
</evidence>
<comment type="caution">
    <text evidence="12">The sequence shown here is derived from an EMBL/GenBank/DDBJ whole genome shotgun (WGS) entry which is preliminary data.</text>
</comment>
<dbReference type="GO" id="GO:0005524">
    <property type="term" value="F:ATP binding"/>
    <property type="evidence" value="ECO:0007669"/>
    <property type="project" value="UniProtKB-KW"/>
</dbReference>
<dbReference type="GO" id="GO:0140359">
    <property type="term" value="F:ABC-type transporter activity"/>
    <property type="evidence" value="ECO:0007669"/>
    <property type="project" value="InterPro"/>
</dbReference>
<evidence type="ECO:0000256" key="1">
    <source>
        <dbReference type="ARBA" id="ARBA00004651"/>
    </source>
</evidence>
<gene>
    <name evidence="12" type="primary">exsA</name>
    <name evidence="12" type="ORF">GCM10011390_09750</name>
</gene>
<keyword evidence="5" id="KW-0547">Nucleotide-binding</keyword>
<dbReference type="InterPro" id="IPR036640">
    <property type="entry name" value="ABC1_TM_sf"/>
</dbReference>
<feature type="transmembrane region" description="Helical" evidence="9">
    <location>
        <begin position="173"/>
        <end position="196"/>
    </location>
</feature>
<accession>A0A917E2F7</accession>
<evidence type="ECO:0000256" key="5">
    <source>
        <dbReference type="ARBA" id="ARBA00022741"/>
    </source>
</evidence>
<feature type="transmembrane region" description="Helical" evidence="9">
    <location>
        <begin position="262"/>
        <end position="280"/>
    </location>
</feature>
<evidence type="ECO:0000313" key="13">
    <source>
        <dbReference type="Proteomes" id="UP000644699"/>
    </source>
</evidence>
<feature type="transmembrane region" description="Helical" evidence="9">
    <location>
        <begin position="72"/>
        <end position="99"/>
    </location>
</feature>
<evidence type="ECO:0000256" key="8">
    <source>
        <dbReference type="ARBA" id="ARBA00023136"/>
    </source>
</evidence>
<dbReference type="InterPro" id="IPR027417">
    <property type="entry name" value="P-loop_NTPase"/>
</dbReference>
<evidence type="ECO:0000256" key="2">
    <source>
        <dbReference type="ARBA" id="ARBA00005417"/>
    </source>
</evidence>
<proteinExistence type="inferred from homology"/>
<keyword evidence="6 12" id="KW-0067">ATP-binding</keyword>
<feature type="transmembrane region" description="Helical" evidence="9">
    <location>
        <begin position="147"/>
        <end position="167"/>
    </location>
</feature>
<dbReference type="PROSITE" id="PS50893">
    <property type="entry name" value="ABC_TRANSPORTER_2"/>
    <property type="match status" value="1"/>
</dbReference>
<dbReference type="InterPro" id="IPR003593">
    <property type="entry name" value="AAA+_ATPase"/>
</dbReference>
<name>A0A917E2F7_9HYPH</name>
<evidence type="ECO:0000259" key="11">
    <source>
        <dbReference type="PROSITE" id="PS50929"/>
    </source>
</evidence>
<reference evidence="12" key="1">
    <citation type="journal article" date="2014" name="Int. J. Syst. Evol. Microbiol.">
        <title>Complete genome sequence of Corynebacterium casei LMG S-19264T (=DSM 44701T), isolated from a smear-ripened cheese.</title>
        <authorList>
            <consortium name="US DOE Joint Genome Institute (JGI-PGF)"/>
            <person name="Walter F."/>
            <person name="Albersmeier A."/>
            <person name="Kalinowski J."/>
            <person name="Ruckert C."/>
        </authorList>
    </citation>
    <scope>NUCLEOTIDE SEQUENCE</scope>
    <source>
        <strain evidence="12">CGMCC 1.15367</strain>
    </source>
</reference>
<organism evidence="12 13">
    <name type="scientific">Aureimonas endophytica</name>
    <dbReference type="NCBI Taxonomy" id="2027858"/>
    <lineage>
        <taxon>Bacteria</taxon>
        <taxon>Pseudomonadati</taxon>
        <taxon>Pseudomonadota</taxon>
        <taxon>Alphaproteobacteria</taxon>
        <taxon>Hyphomicrobiales</taxon>
        <taxon>Aurantimonadaceae</taxon>
        <taxon>Aureimonas</taxon>
    </lineage>
</organism>
<dbReference type="SMART" id="SM00382">
    <property type="entry name" value="AAA"/>
    <property type="match status" value="1"/>
</dbReference>
<reference evidence="12" key="2">
    <citation type="submission" date="2020-09" db="EMBL/GenBank/DDBJ databases">
        <authorList>
            <person name="Sun Q."/>
            <person name="Zhou Y."/>
        </authorList>
    </citation>
    <scope>NUCLEOTIDE SEQUENCE</scope>
    <source>
        <strain evidence="12">CGMCC 1.15367</strain>
    </source>
</reference>
<dbReference type="RefSeq" id="WP_188907052.1">
    <property type="nucleotide sequence ID" value="NZ_BMIQ01000001.1"/>
</dbReference>
<dbReference type="SUPFAM" id="SSF52540">
    <property type="entry name" value="P-loop containing nucleoside triphosphate hydrolases"/>
    <property type="match status" value="1"/>
</dbReference>
<dbReference type="InterPro" id="IPR003439">
    <property type="entry name" value="ABC_transporter-like_ATP-bd"/>
</dbReference>
<dbReference type="InterPro" id="IPR039421">
    <property type="entry name" value="Type_1_exporter"/>
</dbReference>
<feature type="domain" description="ABC transmembrane type-1" evidence="11">
    <location>
        <begin position="32"/>
        <end position="316"/>
    </location>
</feature>
<feature type="domain" description="ABC transporter" evidence="10">
    <location>
        <begin position="350"/>
        <end position="585"/>
    </location>
</feature>
<feature type="transmembrane region" description="Helical" evidence="9">
    <location>
        <begin position="29"/>
        <end position="52"/>
    </location>
</feature>
<keyword evidence="4 9" id="KW-0812">Transmembrane</keyword>
<dbReference type="PANTHER" id="PTHR24221:SF654">
    <property type="entry name" value="ATP-BINDING CASSETTE SUB-FAMILY B MEMBER 6"/>
    <property type="match status" value="1"/>
</dbReference>
<keyword evidence="7 9" id="KW-1133">Transmembrane helix</keyword>
<dbReference type="Pfam" id="PF00664">
    <property type="entry name" value="ABC_membrane"/>
    <property type="match status" value="1"/>
</dbReference>
<dbReference type="Proteomes" id="UP000644699">
    <property type="component" value="Unassembled WGS sequence"/>
</dbReference>
<evidence type="ECO:0000256" key="9">
    <source>
        <dbReference type="SAM" id="Phobius"/>
    </source>
</evidence>
<dbReference type="GO" id="GO:0016887">
    <property type="term" value="F:ATP hydrolysis activity"/>
    <property type="evidence" value="ECO:0007669"/>
    <property type="project" value="InterPro"/>
</dbReference>
<keyword evidence="8 9" id="KW-0472">Membrane</keyword>
<dbReference type="InterPro" id="IPR017871">
    <property type="entry name" value="ABC_transporter-like_CS"/>
</dbReference>
<dbReference type="AlphaFoldDB" id="A0A917E2F7"/>
<evidence type="ECO:0000313" key="12">
    <source>
        <dbReference type="EMBL" id="GGD93052.1"/>
    </source>
</evidence>
<dbReference type="EMBL" id="BMIQ01000001">
    <property type="protein sequence ID" value="GGD93052.1"/>
    <property type="molecule type" value="Genomic_DNA"/>
</dbReference>
<dbReference type="PROSITE" id="PS50929">
    <property type="entry name" value="ABC_TM1F"/>
    <property type="match status" value="1"/>
</dbReference>
<dbReference type="Gene3D" id="1.20.1560.10">
    <property type="entry name" value="ABC transporter type 1, transmembrane domain"/>
    <property type="match status" value="1"/>
</dbReference>
<dbReference type="GO" id="GO:0005886">
    <property type="term" value="C:plasma membrane"/>
    <property type="evidence" value="ECO:0007669"/>
    <property type="project" value="UniProtKB-SubCell"/>
</dbReference>
<dbReference type="PROSITE" id="PS00211">
    <property type="entry name" value="ABC_TRANSPORTER_1"/>
    <property type="match status" value="1"/>
</dbReference>
<dbReference type="PANTHER" id="PTHR24221">
    <property type="entry name" value="ATP-BINDING CASSETTE SUB-FAMILY B"/>
    <property type="match status" value="1"/>
</dbReference>
<comment type="subcellular location">
    <subcellularLocation>
        <location evidence="1">Cell membrane</location>
        <topology evidence="1">Multi-pass membrane protein</topology>
    </subcellularLocation>
</comment>
<evidence type="ECO:0000256" key="6">
    <source>
        <dbReference type="ARBA" id="ARBA00022840"/>
    </source>
</evidence>
<dbReference type="Pfam" id="PF00005">
    <property type="entry name" value="ABC_tran"/>
    <property type="match status" value="1"/>
</dbReference>
<dbReference type="FunFam" id="3.40.50.300:FF:000287">
    <property type="entry name" value="Multidrug ABC transporter ATP-binding protein"/>
    <property type="match status" value="1"/>
</dbReference>
<keyword evidence="3" id="KW-0813">Transport</keyword>